<dbReference type="HAMAP" id="MF_01451">
    <property type="entry name" value="AddA"/>
    <property type="match status" value="1"/>
</dbReference>
<evidence type="ECO:0000256" key="15">
    <source>
        <dbReference type="SAM" id="MobiDB-lite"/>
    </source>
</evidence>
<dbReference type="EC" id="5.6.2.4" evidence="13"/>
<sequence length="1247" mass="140299">MAWSPEQEQAITARGQNILVAAAAGSGKTSVLVERILRRISDPADPADVDRLLVVTFTNAAAAEMRQRVAGALADLAQKQPTRHLQRQLTLLPSASITTLHSFCQSIVRQYFYLVDLDPGFKIGNPTELELLGQDTAESLLVRLYEAQDPDFMLLVEHYGDMDGDEALASYIRRLYDFSRSHPWPQYWLQQAVERFDLAEEATLDETVWSGLIRDGIALKLEKILYRLEALIGEALRTDGFEPYADAFRQDKALVEQLLQAARQSWTALEAVMLTLQFAKIPTLAKTADPEWKEYFKDKQRDGRIKKTVNDLKEKYFSRSQDLLLADMRSVRPVVAALANVALAYGREYSQAKQDKNLVDFNDLEHYCLEILLASDAAPGCAKPSTVAEELAAKYLEVMVDEYQDTNGVQETILSLIASRCPNRFMVGDVKQSIYRFRLAEPGLFLAKYRSYGTGPEGDTRRIDLSQNFRSRPEILSAVNFLFAQLMTEQAAEMDYGEAERLNPGPDYPDCPGTSLTGVELHIFERPRTGPATEAQAEERDDPDPEADQEDSNTPTAGEAAEPLAGFEQEAAYISQRLLTLIESGSMIFDKGQKQYRQLEWRDIVILLRAVEGKAAYLLDTLRQAGIPAYAELKAGYFQEGEVQVIMSLLQILDNPRQDIQLAAVLRSPLFGFASEDLAVIRLEGQGPMAGRNPPADLWDDLETVSDNSVNQLLAAKVAAAIAKIRDWRELARTRSVPELIWQIYRETGYYDYVGGMPGGVFRQANLRALYDRARQYETTNYRGLFRFLRFIDRMRQKGSDLSTARALGENENVVRIMSIHKSKGLEFPVVFLADLGKGMNLSDTRQPILCHQDLGIGPYVTLPQERFRYPTLARYGMIETMIRQAKAEELRVLYVAMTRAREKLIMTGSVAKLAEKCSVWSQTLDRPLLALPDSIIAGAAHYLDWLGPAVSRHPEGLPLRKLAGLADSASSLIKDPSCWQVTIHPAAVKGDDVQPAVDLPVFWEQVRCLEPIPAGSEESWVRDRLSWQYQQQAAAGKPAKLTVTEIKRRFAQPDDGQQRYSAKTYAKPRFVQLSGRFSQAELGTILHTAVQHLDLNQVATLPAVRRQLEQMVEQEILLLEEEETISPQSIVDFLASPIGQRLRRAKWVRRELPFSVMTPAGRFYSELAGSSDEIFIQGVVDCLFAEEDDTMVLVDYKTDAIENAQALTEKYSAQITIYAEALEQILKQPVKEKYLYSFHLQQAIRV</sequence>
<dbReference type="GO" id="GO:0016887">
    <property type="term" value="F:ATP hydrolysis activity"/>
    <property type="evidence" value="ECO:0007669"/>
    <property type="project" value="RHEA"/>
</dbReference>
<dbReference type="GO" id="GO:0000724">
    <property type="term" value="P:double-strand break repair via homologous recombination"/>
    <property type="evidence" value="ECO:0007669"/>
    <property type="project" value="UniProtKB-UniRule"/>
</dbReference>
<evidence type="ECO:0000256" key="4">
    <source>
        <dbReference type="ARBA" id="ARBA00022801"/>
    </source>
</evidence>
<keyword evidence="19" id="KW-1185">Reference proteome</keyword>
<dbReference type="PROSITE" id="PS51217">
    <property type="entry name" value="UVRD_HELICASE_CTER"/>
    <property type="match status" value="1"/>
</dbReference>
<organism evidence="18 19">
    <name type="scientific">Acetonema longum DSM 6540</name>
    <dbReference type="NCBI Taxonomy" id="1009370"/>
    <lineage>
        <taxon>Bacteria</taxon>
        <taxon>Bacillati</taxon>
        <taxon>Bacillota</taxon>
        <taxon>Negativicutes</taxon>
        <taxon>Acetonemataceae</taxon>
        <taxon>Acetonema</taxon>
    </lineage>
</organism>
<feature type="region of interest" description="Disordered" evidence="15">
    <location>
        <begin position="524"/>
        <end position="563"/>
    </location>
</feature>
<feature type="domain" description="UvrD-like helicase C-terminal" evidence="17">
    <location>
        <begin position="524"/>
        <end position="825"/>
    </location>
</feature>
<dbReference type="GO" id="GO:0043138">
    <property type="term" value="F:3'-5' DNA helicase activity"/>
    <property type="evidence" value="ECO:0007669"/>
    <property type="project" value="UniProtKB-UniRule"/>
</dbReference>
<dbReference type="GO" id="GO:0005829">
    <property type="term" value="C:cytosol"/>
    <property type="evidence" value="ECO:0007669"/>
    <property type="project" value="TreeGrafter"/>
</dbReference>
<name>F7NIZ4_9FIRM</name>
<evidence type="ECO:0000256" key="2">
    <source>
        <dbReference type="ARBA" id="ARBA00022741"/>
    </source>
</evidence>
<evidence type="ECO:0000256" key="7">
    <source>
        <dbReference type="ARBA" id="ARBA00022840"/>
    </source>
</evidence>
<evidence type="ECO:0000313" key="19">
    <source>
        <dbReference type="Proteomes" id="UP000003240"/>
    </source>
</evidence>
<keyword evidence="8 13" id="KW-0238">DNA-binding</keyword>
<dbReference type="OrthoDB" id="9810135at2"/>
<gene>
    <name evidence="13" type="primary">addA</name>
    <name evidence="18" type="ORF">ALO_10234</name>
</gene>
<dbReference type="InterPro" id="IPR014017">
    <property type="entry name" value="DNA_helicase_UvrD-like_C"/>
</dbReference>
<dbReference type="InterPro" id="IPR000212">
    <property type="entry name" value="DNA_helicase_UvrD/REP"/>
</dbReference>
<evidence type="ECO:0000256" key="3">
    <source>
        <dbReference type="ARBA" id="ARBA00022763"/>
    </source>
</evidence>
<dbReference type="GO" id="GO:0008408">
    <property type="term" value="F:3'-5' exonuclease activity"/>
    <property type="evidence" value="ECO:0007669"/>
    <property type="project" value="UniProtKB-UniRule"/>
</dbReference>
<evidence type="ECO:0000256" key="13">
    <source>
        <dbReference type="HAMAP-Rule" id="MF_01451"/>
    </source>
</evidence>
<dbReference type="InterPro" id="IPR014016">
    <property type="entry name" value="UvrD-like_ATP-bd"/>
</dbReference>
<dbReference type="Gene3D" id="3.90.320.10">
    <property type="match status" value="1"/>
</dbReference>
<dbReference type="EMBL" id="AFGF01000081">
    <property type="protein sequence ID" value="EGO63991.1"/>
    <property type="molecule type" value="Genomic_DNA"/>
</dbReference>
<comment type="similarity">
    <text evidence="13">Belongs to the helicase family. AddA subfamily.</text>
</comment>
<dbReference type="PROSITE" id="PS51198">
    <property type="entry name" value="UVRD_HELICASE_ATP_BIND"/>
    <property type="match status" value="1"/>
</dbReference>
<dbReference type="EC" id="3.1.-.-" evidence="13"/>
<evidence type="ECO:0000259" key="16">
    <source>
        <dbReference type="PROSITE" id="PS51198"/>
    </source>
</evidence>
<evidence type="ECO:0000256" key="8">
    <source>
        <dbReference type="ARBA" id="ARBA00023125"/>
    </source>
</evidence>
<keyword evidence="7 13" id="KW-0067">ATP-binding</keyword>
<keyword evidence="3 13" id="KW-0227">DNA damage</keyword>
<reference evidence="18 19" key="1">
    <citation type="journal article" date="2011" name="EMBO J.">
        <title>Structural diversity of bacterial flagellar motors.</title>
        <authorList>
            <person name="Chen S."/>
            <person name="Beeby M."/>
            <person name="Murphy G.E."/>
            <person name="Leadbetter J.R."/>
            <person name="Hendrixson D.R."/>
            <person name="Briegel A."/>
            <person name="Li Z."/>
            <person name="Shi J."/>
            <person name="Tocheva E.I."/>
            <person name="Muller A."/>
            <person name="Dobro M.J."/>
            <person name="Jensen G.J."/>
        </authorList>
    </citation>
    <scope>NUCLEOTIDE SEQUENCE [LARGE SCALE GENOMIC DNA]</scope>
    <source>
        <strain evidence="18 19">DSM 6540</strain>
    </source>
</reference>
<dbReference type="SUPFAM" id="SSF52980">
    <property type="entry name" value="Restriction endonuclease-like"/>
    <property type="match status" value="1"/>
</dbReference>
<dbReference type="InterPro" id="IPR011335">
    <property type="entry name" value="Restrct_endonuc-II-like"/>
</dbReference>
<dbReference type="Gene3D" id="3.40.50.300">
    <property type="entry name" value="P-loop containing nucleotide triphosphate hydrolases"/>
    <property type="match status" value="4"/>
</dbReference>
<dbReference type="GO" id="GO:0005524">
    <property type="term" value="F:ATP binding"/>
    <property type="evidence" value="ECO:0007669"/>
    <property type="project" value="UniProtKB-UniRule"/>
</dbReference>
<keyword evidence="9 13" id="KW-0234">DNA repair</keyword>
<protein>
    <recommendedName>
        <fullName evidence="13">ATP-dependent helicase/nuclease subunit A</fullName>
        <ecNumber evidence="13">3.1.-.-</ecNumber>
        <ecNumber evidence="13">5.6.2.4</ecNumber>
    </recommendedName>
    <alternativeName>
        <fullName evidence="13">ATP-dependent helicase/nuclease AddA</fullName>
    </alternativeName>
    <alternativeName>
        <fullName evidence="13">DNA 3'-5' helicase AddA</fullName>
    </alternativeName>
</protein>
<dbReference type="AlphaFoldDB" id="F7NIZ4"/>
<dbReference type="GO" id="GO:0003690">
    <property type="term" value="F:double-stranded DNA binding"/>
    <property type="evidence" value="ECO:0007669"/>
    <property type="project" value="UniProtKB-UniRule"/>
</dbReference>
<dbReference type="RefSeq" id="WP_004573325.1">
    <property type="nucleotide sequence ID" value="NZ_AFGF01000081.1"/>
</dbReference>
<keyword evidence="5 13" id="KW-0347">Helicase</keyword>
<comment type="catalytic activity">
    <reaction evidence="12 13">
        <text>ATP + H2O = ADP + phosphate + H(+)</text>
        <dbReference type="Rhea" id="RHEA:13065"/>
        <dbReference type="ChEBI" id="CHEBI:15377"/>
        <dbReference type="ChEBI" id="CHEBI:15378"/>
        <dbReference type="ChEBI" id="CHEBI:30616"/>
        <dbReference type="ChEBI" id="CHEBI:43474"/>
        <dbReference type="ChEBI" id="CHEBI:456216"/>
        <dbReference type="EC" id="5.6.2.4"/>
    </reaction>
</comment>
<dbReference type="SUPFAM" id="SSF52540">
    <property type="entry name" value="P-loop containing nucleoside triphosphate hydrolases"/>
    <property type="match status" value="1"/>
</dbReference>
<evidence type="ECO:0000256" key="6">
    <source>
        <dbReference type="ARBA" id="ARBA00022839"/>
    </source>
</evidence>
<dbReference type="NCBIfam" id="TIGR02785">
    <property type="entry name" value="addA_Gpos"/>
    <property type="match status" value="1"/>
</dbReference>
<dbReference type="InterPro" id="IPR014152">
    <property type="entry name" value="AddA"/>
</dbReference>
<evidence type="ECO:0000256" key="10">
    <source>
        <dbReference type="ARBA" id="ARBA00023235"/>
    </source>
</evidence>
<feature type="compositionally biased region" description="Acidic residues" evidence="15">
    <location>
        <begin position="539"/>
        <end position="551"/>
    </location>
</feature>
<dbReference type="STRING" id="1009370.ALO_10234"/>
<keyword evidence="1 13" id="KW-0540">Nuclease</keyword>
<comment type="function">
    <text evidence="13">The heterodimer acts as both an ATP-dependent DNA helicase and an ATP-dependent, dual-direction single-stranded exonuclease. Recognizes the chi site generating a DNA molecule suitable for the initiation of homologous recombination. The AddA nuclease domain is required for chi fragment generation; this subunit has the helicase and 3' -&gt; 5' nuclease activities.</text>
</comment>
<evidence type="ECO:0000256" key="1">
    <source>
        <dbReference type="ARBA" id="ARBA00022722"/>
    </source>
</evidence>
<comment type="catalytic activity">
    <reaction evidence="11 13">
        <text>Couples ATP hydrolysis with the unwinding of duplex DNA by translocating in the 3'-5' direction.</text>
        <dbReference type="EC" id="5.6.2.4"/>
    </reaction>
</comment>
<accession>F7NIZ4</accession>
<feature type="binding site" evidence="14">
    <location>
        <begin position="22"/>
        <end position="29"/>
    </location>
    <ligand>
        <name>ATP</name>
        <dbReference type="ChEBI" id="CHEBI:30616"/>
    </ligand>
</feature>
<comment type="subunit">
    <text evidence="13">Heterodimer of AddA and AddB/RexB.</text>
</comment>
<evidence type="ECO:0000256" key="11">
    <source>
        <dbReference type="ARBA" id="ARBA00034617"/>
    </source>
</evidence>
<comment type="caution">
    <text evidence="18">The sequence shown here is derived from an EMBL/GenBank/DDBJ whole genome shotgun (WGS) entry which is preliminary data.</text>
</comment>
<dbReference type="Proteomes" id="UP000003240">
    <property type="component" value="Unassembled WGS sequence"/>
</dbReference>
<dbReference type="Pfam" id="PF12705">
    <property type="entry name" value="PDDEXK_1"/>
    <property type="match status" value="1"/>
</dbReference>
<comment type="cofactor">
    <cofactor evidence="13">
        <name>Mg(2+)</name>
        <dbReference type="ChEBI" id="CHEBI:18420"/>
    </cofactor>
</comment>
<evidence type="ECO:0000259" key="17">
    <source>
        <dbReference type="PROSITE" id="PS51217"/>
    </source>
</evidence>
<evidence type="ECO:0000313" key="18">
    <source>
        <dbReference type="EMBL" id="EGO63991.1"/>
    </source>
</evidence>
<dbReference type="PANTHER" id="PTHR11070">
    <property type="entry name" value="UVRD / RECB / PCRA DNA HELICASE FAMILY MEMBER"/>
    <property type="match status" value="1"/>
</dbReference>
<dbReference type="Pfam" id="PF13361">
    <property type="entry name" value="UvrD_C"/>
    <property type="match status" value="1"/>
</dbReference>
<dbReference type="Pfam" id="PF00580">
    <property type="entry name" value="UvrD-helicase"/>
    <property type="match status" value="1"/>
</dbReference>
<dbReference type="InterPro" id="IPR011604">
    <property type="entry name" value="PDDEXK-like_dom_sf"/>
</dbReference>
<dbReference type="PANTHER" id="PTHR11070:SF48">
    <property type="entry name" value="ATP-DEPENDENT HELICASE_NUCLEASE SUBUNIT A"/>
    <property type="match status" value="1"/>
</dbReference>
<keyword evidence="4 13" id="KW-0378">Hydrolase</keyword>
<dbReference type="InterPro" id="IPR038726">
    <property type="entry name" value="PDDEXK_AddAB-type"/>
</dbReference>
<evidence type="ECO:0000256" key="9">
    <source>
        <dbReference type="ARBA" id="ARBA00023204"/>
    </source>
</evidence>
<evidence type="ECO:0000256" key="14">
    <source>
        <dbReference type="PROSITE-ProRule" id="PRU00560"/>
    </source>
</evidence>
<dbReference type="InterPro" id="IPR027417">
    <property type="entry name" value="P-loop_NTPase"/>
</dbReference>
<dbReference type="eggNOG" id="COG1074">
    <property type="taxonomic scope" value="Bacteria"/>
</dbReference>
<dbReference type="CDD" id="cd17932">
    <property type="entry name" value="DEXQc_UvrD"/>
    <property type="match status" value="1"/>
</dbReference>
<evidence type="ECO:0000256" key="5">
    <source>
        <dbReference type="ARBA" id="ARBA00022806"/>
    </source>
</evidence>
<dbReference type="GO" id="GO:0033202">
    <property type="term" value="C:DNA helicase complex"/>
    <property type="evidence" value="ECO:0007669"/>
    <property type="project" value="TreeGrafter"/>
</dbReference>
<keyword evidence="10 13" id="KW-0413">Isomerase</keyword>
<evidence type="ECO:0000256" key="12">
    <source>
        <dbReference type="ARBA" id="ARBA00048988"/>
    </source>
</evidence>
<keyword evidence="2 13" id="KW-0547">Nucleotide-binding</keyword>
<proteinExistence type="inferred from homology"/>
<feature type="domain" description="UvrD-like helicase ATP-binding" evidence="16">
    <location>
        <begin position="1"/>
        <end position="472"/>
    </location>
</feature>
<keyword evidence="6 13" id="KW-0269">Exonuclease</keyword>